<keyword evidence="2" id="KW-1185">Reference proteome</keyword>
<proteinExistence type="predicted"/>
<dbReference type="Proteomes" id="UP000807469">
    <property type="component" value="Unassembled WGS sequence"/>
</dbReference>
<evidence type="ECO:0000313" key="1">
    <source>
        <dbReference type="EMBL" id="KAF9471218.1"/>
    </source>
</evidence>
<dbReference type="EMBL" id="MU155732">
    <property type="protein sequence ID" value="KAF9471218.1"/>
    <property type="molecule type" value="Genomic_DNA"/>
</dbReference>
<accession>A0A9P6CT50</accession>
<sequence>MSAHTSESILERLYTIWAHIYTFVDNGDLLAAFKENAEAKKLLWADAATLPPDEKKKMSEDLRAFVGFFEEYDNYGVSNPEKMLHHCCKRKVKKVSPEQKARLAVYIQRLGAAQATSIPGPSTARTPIATSSTKIGPLAPSPVIGAELVKTRAAEGVKLPELVPASSHVTEDANALPAAPTFLSAIQSRVPFSQCCQYHMHCFF</sequence>
<protein>
    <submittedName>
        <fullName evidence="1">Uncharacterized protein</fullName>
    </submittedName>
</protein>
<comment type="caution">
    <text evidence="1">The sequence shown here is derived from an EMBL/GenBank/DDBJ whole genome shotgun (WGS) entry which is preliminary data.</text>
</comment>
<dbReference type="AlphaFoldDB" id="A0A9P6CT50"/>
<gene>
    <name evidence="1" type="ORF">BDN70DRAFT_939103</name>
</gene>
<name>A0A9P6CT50_9AGAR</name>
<organism evidence="1 2">
    <name type="scientific">Pholiota conissans</name>
    <dbReference type="NCBI Taxonomy" id="109636"/>
    <lineage>
        <taxon>Eukaryota</taxon>
        <taxon>Fungi</taxon>
        <taxon>Dikarya</taxon>
        <taxon>Basidiomycota</taxon>
        <taxon>Agaricomycotina</taxon>
        <taxon>Agaricomycetes</taxon>
        <taxon>Agaricomycetidae</taxon>
        <taxon>Agaricales</taxon>
        <taxon>Agaricineae</taxon>
        <taxon>Strophariaceae</taxon>
        <taxon>Pholiota</taxon>
    </lineage>
</organism>
<reference evidence="1" key="1">
    <citation type="submission" date="2020-11" db="EMBL/GenBank/DDBJ databases">
        <authorList>
            <consortium name="DOE Joint Genome Institute"/>
            <person name="Ahrendt S."/>
            <person name="Riley R."/>
            <person name="Andreopoulos W."/>
            <person name="Labutti K."/>
            <person name="Pangilinan J."/>
            <person name="Ruiz-Duenas F.J."/>
            <person name="Barrasa J.M."/>
            <person name="Sanchez-Garcia M."/>
            <person name="Camarero S."/>
            <person name="Miyauchi S."/>
            <person name="Serrano A."/>
            <person name="Linde D."/>
            <person name="Babiker R."/>
            <person name="Drula E."/>
            <person name="Ayuso-Fernandez I."/>
            <person name="Pacheco R."/>
            <person name="Padilla G."/>
            <person name="Ferreira P."/>
            <person name="Barriuso J."/>
            <person name="Kellner H."/>
            <person name="Castanera R."/>
            <person name="Alfaro M."/>
            <person name="Ramirez L."/>
            <person name="Pisabarro A.G."/>
            <person name="Kuo A."/>
            <person name="Tritt A."/>
            <person name="Lipzen A."/>
            <person name="He G."/>
            <person name="Yan M."/>
            <person name="Ng V."/>
            <person name="Cullen D."/>
            <person name="Martin F."/>
            <person name="Rosso M.-N."/>
            <person name="Henrissat B."/>
            <person name="Hibbett D."/>
            <person name="Martinez A.T."/>
            <person name="Grigoriev I.V."/>
        </authorList>
    </citation>
    <scope>NUCLEOTIDE SEQUENCE</scope>
    <source>
        <strain evidence="1">CIRM-BRFM 674</strain>
    </source>
</reference>
<evidence type="ECO:0000313" key="2">
    <source>
        <dbReference type="Proteomes" id="UP000807469"/>
    </source>
</evidence>